<feature type="region of interest" description="Disordered" evidence="1">
    <location>
        <begin position="161"/>
        <end position="207"/>
    </location>
</feature>
<feature type="transmembrane region" description="Helical" evidence="2">
    <location>
        <begin position="33"/>
        <end position="53"/>
    </location>
</feature>
<feature type="transmembrane region" description="Helical" evidence="2">
    <location>
        <begin position="7"/>
        <end position="27"/>
    </location>
</feature>
<sequence length="207" mass="22790">MLVKLEAMPILYLVLYMLAETLAFWAVAEWIGVFWALIALFITMFFGMSIAGIEVRRLMGKQVEQAGDGTYYVRDDNVGKTAGNVGLTLAGGMLLSLPGFLTSFLGILLIFAPTRSLFRKFMAVSIYRKVERMGVRIYEASPMAQQHDSYGNFGSFGQAAGQSFGQSSGQSDSHEVIDEEELRNWSENLDPDDFGPRGGDDNSQGGK</sequence>
<evidence type="ECO:0000256" key="1">
    <source>
        <dbReference type="SAM" id="MobiDB-lite"/>
    </source>
</evidence>
<feature type="compositionally biased region" description="Low complexity" evidence="1">
    <location>
        <begin position="161"/>
        <end position="171"/>
    </location>
</feature>
<protein>
    <submittedName>
        <fullName evidence="3">FxsA</fullName>
    </submittedName>
</protein>
<dbReference type="NCBIfam" id="NF008528">
    <property type="entry name" value="PRK11463.1-2"/>
    <property type="match status" value="1"/>
</dbReference>
<dbReference type="Proteomes" id="UP000280707">
    <property type="component" value="Chromosome"/>
</dbReference>
<dbReference type="PANTHER" id="PTHR35335:SF1">
    <property type="entry name" value="UPF0716 PROTEIN FXSA"/>
    <property type="match status" value="1"/>
</dbReference>
<dbReference type="Pfam" id="PF04186">
    <property type="entry name" value="FxsA"/>
    <property type="match status" value="1"/>
</dbReference>
<evidence type="ECO:0000313" key="3">
    <source>
        <dbReference type="EMBL" id="VEH72906.1"/>
    </source>
</evidence>
<dbReference type="PANTHER" id="PTHR35335">
    <property type="entry name" value="UPF0716 PROTEIN FXSA"/>
    <property type="match status" value="1"/>
</dbReference>
<organism evidence="3 4">
    <name type="scientific">Corynebacterium segmentosum</name>
    <dbReference type="NCBI Taxonomy" id="43990"/>
    <lineage>
        <taxon>Bacteria</taxon>
        <taxon>Bacillati</taxon>
        <taxon>Actinomycetota</taxon>
        <taxon>Actinomycetes</taxon>
        <taxon>Mycobacteriales</taxon>
        <taxon>Corynebacteriaceae</taxon>
        <taxon>Corynebacterium</taxon>
    </lineage>
</organism>
<keyword evidence="2" id="KW-0472">Membrane</keyword>
<dbReference type="EMBL" id="LR134408">
    <property type="protein sequence ID" value="VEH72906.1"/>
    <property type="molecule type" value="Genomic_DNA"/>
</dbReference>
<accession>A0ABY6TDL3</accession>
<proteinExistence type="predicted"/>
<keyword evidence="2" id="KW-1133">Transmembrane helix</keyword>
<reference evidence="3 4" key="1">
    <citation type="submission" date="2018-12" db="EMBL/GenBank/DDBJ databases">
        <authorList>
            <consortium name="Pathogen Informatics"/>
        </authorList>
    </citation>
    <scope>NUCLEOTIDE SEQUENCE [LARGE SCALE GENOMIC DNA]</scope>
    <source>
        <strain evidence="3 4">NCTC934</strain>
    </source>
</reference>
<name>A0ABY6TDL3_9CORY</name>
<evidence type="ECO:0000256" key="2">
    <source>
        <dbReference type="SAM" id="Phobius"/>
    </source>
</evidence>
<feature type="transmembrane region" description="Helical" evidence="2">
    <location>
        <begin position="87"/>
        <end position="112"/>
    </location>
</feature>
<evidence type="ECO:0000313" key="4">
    <source>
        <dbReference type="Proteomes" id="UP000280707"/>
    </source>
</evidence>
<dbReference type="InterPro" id="IPR007313">
    <property type="entry name" value="FxsA"/>
</dbReference>
<keyword evidence="4" id="KW-1185">Reference proteome</keyword>
<gene>
    <name evidence="3" type="primary">fxsA</name>
    <name evidence="3" type="ORF">NCTC934_01191</name>
</gene>
<keyword evidence="2" id="KW-0812">Transmembrane</keyword>